<organism evidence="1 2">
    <name type="scientific">Mycoplasmopsis fermentans (strain ATCC 19989 / NBRC 14854 / NCTC 10117 / PG18)</name>
    <name type="common">Mycoplasma fermentans</name>
    <dbReference type="NCBI Taxonomy" id="496833"/>
    <lineage>
        <taxon>Bacteria</taxon>
        <taxon>Bacillati</taxon>
        <taxon>Mycoplasmatota</taxon>
        <taxon>Mycoplasmoidales</taxon>
        <taxon>Metamycoplasmataceae</taxon>
        <taxon>Mycoplasmopsis</taxon>
    </lineage>
</organism>
<dbReference type="HOGENOM" id="CLU_962506_0_0_14"/>
<name>C4XG36_MYCFP</name>
<proteinExistence type="predicted"/>
<gene>
    <name evidence="1" type="ordered locus">MBIO_0843</name>
</gene>
<keyword evidence="2" id="KW-1185">Reference proteome</keyword>
<accession>C4XG36</accession>
<dbReference type="Proteomes" id="UP000006810">
    <property type="component" value="Chromosome"/>
</dbReference>
<dbReference type="EMBL" id="AP009608">
    <property type="protein sequence ID" value="BAH70108.1"/>
    <property type="molecule type" value="Genomic_DNA"/>
</dbReference>
<dbReference type="KEGG" id="mfp:MBIO_0843"/>
<evidence type="ECO:0000313" key="1">
    <source>
        <dbReference type="EMBL" id="BAH70108.1"/>
    </source>
</evidence>
<evidence type="ECO:0000313" key="2">
    <source>
        <dbReference type="Proteomes" id="UP000006810"/>
    </source>
</evidence>
<sequence>MCLKMEVFMKLKKIFKFGALLTSPIMLVPIVSCGKNQKDVNSTKFFEFESPMPKNNKPNNEISEKEKFQNCQNAYEKIIQLASFKNALQSDFDANNVSEYGPEKILDFKAKDGLALLKATYFNKESEYEKIVEVYKSINPTGNFNDYLTNEYKKMTSAINIYLKAEDNQSAKNIKEELNDPKKVKEINNKVNNIKETINKLIDKLNENPEIKSKVDESLKKQNLSIEKIKEKISGYDNNEIAKGIFLGLNGIIKNKDELFKNPNLSKFAPIIPNRPFDNLNESLDVISNVLSTANLF</sequence>
<dbReference type="AlphaFoldDB" id="C4XG36"/>
<dbReference type="PATRIC" id="fig|496833.3.peg.441"/>
<protein>
    <submittedName>
        <fullName evidence="1">Uncharacterized protein</fullName>
    </submittedName>
</protein>
<reference evidence="1 2" key="1">
    <citation type="journal article" date="2009" name="Curr. Microbiol.">
        <title>Molecular cloning and expression of a novel cholinephosphotransferase involved in glycoglycerophospholipid biosynthesis of Mycoplasma fermentans.</title>
        <authorList>
            <person name="Ishida N."/>
            <person name="Irikura D."/>
            <person name="Matsuda K."/>
            <person name="Sato S."/>
            <person name="Asano K."/>
        </authorList>
    </citation>
    <scope>NUCLEOTIDE SEQUENCE [LARGE SCALE GENOMIC DNA]</scope>
    <source>
        <strain evidence="2">ATCC 19989 / NBRC 14854 / NCTC 10117 / PG18</strain>
    </source>
</reference>